<proteinExistence type="predicted"/>
<dbReference type="AlphaFoldDB" id="A0A2P6V2P9"/>
<dbReference type="Pfam" id="PF15704">
    <property type="entry name" value="Mt_ATP_synt"/>
    <property type="match status" value="1"/>
</dbReference>
<dbReference type="InterPro" id="IPR031432">
    <property type="entry name" value="MGP1"/>
</dbReference>
<name>A0A2P6V2P9_9CHLO</name>
<dbReference type="PANTHER" id="PTHR36013">
    <property type="entry name" value="ATP SYNTHASE 24 KDA SUBUNIT, MITOCHONDRIAL-RELATED"/>
    <property type="match status" value="1"/>
</dbReference>
<evidence type="ECO:0000313" key="1">
    <source>
        <dbReference type="EMBL" id="PSC68360.1"/>
    </source>
</evidence>
<accession>A0A2P6V2P9</accession>
<dbReference type="Proteomes" id="UP000239649">
    <property type="component" value="Unassembled WGS sequence"/>
</dbReference>
<organism evidence="1 2">
    <name type="scientific">Micractinium conductrix</name>
    <dbReference type="NCBI Taxonomy" id="554055"/>
    <lineage>
        <taxon>Eukaryota</taxon>
        <taxon>Viridiplantae</taxon>
        <taxon>Chlorophyta</taxon>
        <taxon>core chlorophytes</taxon>
        <taxon>Trebouxiophyceae</taxon>
        <taxon>Chlorellales</taxon>
        <taxon>Chlorellaceae</taxon>
        <taxon>Chlorella clade</taxon>
        <taxon>Micractinium</taxon>
    </lineage>
</organism>
<dbReference type="PANTHER" id="PTHR36013:SF2">
    <property type="entry name" value="ATP SYNTHASE 24 KDA SUBUNIT, MITOCHONDRIAL-RELATED"/>
    <property type="match status" value="1"/>
</dbReference>
<sequence>MSLLAHFGRTGANRLAPAGARALAQAEQFRQFAAAPTTPAQDDDDIVLTTFRKSQQQYQQLMKGLENINLPLTGDDAAIRKYAADVEALKKQIGMPDVEEVISAELDYKFACSGYDVRAFVSAALEGMGSLGGSLAAAKADVMAAVDAAEKAGGGELDPSNEKGWQVLTSKLQEIESKYGLGDRAKVRDDAIFDMYKSHISNLREEVLEGMNKARADGTTDMADIQPDLSKLKPKLV</sequence>
<evidence type="ECO:0000313" key="2">
    <source>
        <dbReference type="Proteomes" id="UP000239649"/>
    </source>
</evidence>
<gene>
    <name evidence="1" type="ORF">C2E20_8055</name>
</gene>
<reference evidence="1 2" key="1">
    <citation type="journal article" date="2018" name="Plant J.">
        <title>Genome sequences of Chlorella sorokiniana UTEX 1602 and Micractinium conductrix SAG 241.80: implications to maltose excretion by a green alga.</title>
        <authorList>
            <person name="Arriola M.B."/>
            <person name="Velmurugan N."/>
            <person name="Zhang Y."/>
            <person name="Plunkett M.H."/>
            <person name="Hondzo H."/>
            <person name="Barney B.M."/>
        </authorList>
    </citation>
    <scope>NUCLEOTIDE SEQUENCE [LARGE SCALE GENOMIC DNA]</scope>
    <source>
        <strain evidence="1 2">SAG 241.80</strain>
    </source>
</reference>
<dbReference type="OrthoDB" id="508070at2759"/>
<comment type="caution">
    <text evidence="1">The sequence shown here is derived from an EMBL/GenBank/DDBJ whole genome shotgun (WGS) entry which is preliminary data.</text>
</comment>
<keyword evidence="2" id="KW-1185">Reference proteome</keyword>
<dbReference type="EMBL" id="LHPF02000038">
    <property type="protein sequence ID" value="PSC68360.1"/>
    <property type="molecule type" value="Genomic_DNA"/>
</dbReference>
<protein>
    <submittedName>
        <fullName evidence="1">ATP synthase 24 kDa mitochondrial</fullName>
    </submittedName>
</protein>